<dbReference type="Pfam" id="PF05739">
    <property type="entry name" value="SNARE"/>
    <property type="match status" value="1"/>
</dbReference>
<keyword evidence="3" id="KW-1133">Transmembrane helix</keyword>
<reference evidence="5 6" key="1">
    <citation type="submission" date="2023-05" db="EMBL/GenBank/DDBJ databases">
        <title>B98-5 Cell Line De Novo Hybrid Assembly: An Optical Mapping Approach.</title>
        <authorList>
            <person name="Kananen K."/>
            <person name="Auerbach J.A."/>
            <person name="Kautto E."/>
            <person name="Blachly J.S."/>
        </authorList>
    </citation>
    <scope>NUCLEOTIDE SEQUENCE [LARGE SCALE GENOMIC DNA]</scope>
    <source>
        <strain evidence="5">B95-8</strain>
        <tissue evidence="5">Cell line</tissue>
    </source>
</reference>
<proteinExistence type="predicted"/>
<name>A0ABQ9VY92_SAGOE</name>
<evidence type="ECO:0000256" key="2">
    <source>
        <dbReference type="SAM" id="MobiDB-lite"/>
    </source>
</evidence>
<dbReference type="EMBL" id="JASSZA010000004">
    <property type="protein sequence ID" value="KAK2114349.1"/>
    <property type="molecule type" value="Genomic_DNA"/>
</dbReference>
<feature type="compositionally biased region" description="Basic and acidic residues" evidence="2">
    <location>
        <begin position="69"/>
        <end position="84"/>
    </location>
</feature>
<evidence type="ECO:0000256" key="3">
    <source>
        <dbReference type="SAM" id="Phobius"/>
    </source>
</evidence>
<evidence type="ECO:0000313" key="6">
    <source>
        <dbReference type="Proteomes" id="UP001266305"/>
    </source>
</evidence>
<comment type="caution">
    <text evidence="5">The sequence shown here is derived from an EMBL/GenBank/DDBJ whole genome shotgun (WGS) entry which is preliminary data.</text>
</comment>
<gene>
    <name evidence="5" type="ORF">P7K49_008615</name>
</gene>
<dbReference type="PROSITE" id="PS50192">
    <property type="entry name" value="T_SNARE"/>
    <property type="match status" value="1"/>
</dbReference>
<feature type="region of interest" description="Disordered" evidence="2">
    <location>
        <begin position="64"/>
        <end position="84"/>
    </location>
</feature>
<keyword evidence="6" id="KW-1185">Reference proteome</keyword>
<evidence type="ECO:0000313" key="5">
    <source>
        <dbReference type="EMBL" id="KAK2114349.1"/>
    </source>
</evidence>
<keyword evidence="3" id="KW-0472">Membrane</keyword>
<dbReference type="Proteomes" id="UP001266305">
    <property type="component" value="Unassembled WGS sequence"/>
</dbReference>
<keyword evidence="3" id="KW-0812">Transmembrane</keyword>
<sequence>MNSIEANVENAEVHVQQANQQLSRAADYQRSLQRKSRKTLCIIILILVIGVVIIDSCGQNQTALGQNGRGREENSHKRTSTEVHAHPPGLLECGLYLKCTEAYEVSETTDLSDDLCVMAPKRSRSLGGSYWIQSLGILIIRTDIYRVCIELLPQIVRRALDRKVRAKENLESVFHQNTLKAKTGFNPSKMQAFAFLITCIAKNLMVKGSQIKAGPSKWMKIPSEGKEASETQVTLCSDQVLGLEKMNDQTNSPYDYKGQECASEK</sequence>
<protein>
    <recommendedName>
        <fullName evidence="4">t-SNARE coiled-coil homology domain-containing protein</fullName>
    </recommendedName>
</protein>
<dbReference type="Gene3D" id="1.20.5.110">
    <property type="match status" value="1"/>
</dbReference>
<evidence type="ECO:0000259" key="4">
    <source>
        <dbReference type="PROSITE" id="PS50192"/>
    </source>
</evidence>
<evidence type="ECO:0000256" key="1">
    <source>
        <dbReference type="ARBA" id="ARBA00023054"/>
    </source>
</evidence>
<feature type="domain" description="T-SNARE coiled-coil homology" evidence="4">
    <location>
        <begin position="1"/>
        <end position="25"/>
    </location>
</feature>
<keyword evidence="1" id="KW-0175">Coiled coil</keyword>
<organism evidence="5 6">
    <name type="scientific">Saguinus oedipus</name>
    <name type="common">Cotton-top tamarin</name>
    <name type="synonym">Oedipomidas oedipus</name>
    <dbReference type="NCBI Taxonomy" id="9490"/>
    <lineage>
        <taxon>Eukaryota</taxon>
        <taxon>Metazoa</taxon>
        <taxon>Chordata</taxon>
        <taxon>Craniata</taxon>
        <taxon>Vertebrata</taxon>
        <taxon>Euteleostomi</taxon>
        <taxon>Mammalia</taxon>
        <taxon>Eutheria</taxon>
        <taxon>Euarchontoglires</taxon>
        <taxon>Primates</taxon>
        <taxon>Haplorrhini</taxon>
        <taxon>Platyrrhini</taxon>
        <taxon>Cebidae</taxon>
        <taxon>Callitrichinae</taxon>
        <taxon>Saguinus</taxon>
    </lineage>
</organism>
<dbReference type="InterPro" id="IPR000727">
    <property type="entry name" value="T_SNARE_dom"/>
</dbReference>
<accession>A0ABQ9VY92</accession>
<feature type="transmembrane region" description="Helical" evidence="3">
    <location>
        <begin position="39"/>
        <end position="56"/>
    </location>
</feature>
<feature type="region of interest" description="Disordered" evidence="2">
    <location>
        <begin position="244"/>
        <end position="265"/>
    </location>
</feature>